<name>A0A8S8ZVK6_SORMA</name>
<evidence type="ECO:0000313" key="3">
    <source>
        <dbReference type="Proteomes" id="UP000433876"/>
    </source>
</evidence>
<dbReference type="Proteomes" id="UP000433876">
    <property type="component" value="Unassembled WGS sequence"/>
</dbReference>
<accession>A0A8S8ZVK6</accession>
<reference evidence="2 3" key="1">
    <citation type="submission" date="2017-07" db="EMBL/GenBank/DDBJ databases">
        <title>Genome sequence of the Sordaria macrospora wild type strain R19027.</title>
        <authorList>
            <person name="Nowrousian M."/>
            <person name="Teichert I."/>
            <person name="Kueck U."/>
        </authorList>
    </citation>
    <scope>NUCLEOTIDE SEQUENCE [LARGE SCALE GENOMIC DNA]</scope>
    <source>
        <strain evidence="2 3">R19027</strain>
        <tissue evidence="2">Mycelium</tissue>
    </source>
</reference>
<proteinExistence type="predicted"/>
<feature type="chain" id="PRO_5035786095" evidence="1">
    <location>
        <begin position="21"/>
        <end position="138"/>
    </location>
</feature>
<protein>
    <submittedName>
        <fullName evidence="2">Uncharacterized protein</fullName>
    </submittedName>
</protein>
<keyword evidence="1" id="KW-0732">Signal</keyword>
<comment type="caution">
    <text evidence="2">The sequence shown here is derived from an EMBL/GenBank/DDBJ whole genome shotgun (WGS) entry which is preliminary data.</text>
</comment>
<sequence length="138" mass="14356">MFFKTTTLLSLLTTAATATAISLPLTSRSSESAIPTSCPPNQIFHHDACIPSIPCGGLANIPCPAQSQVCVDDPRDDCGPKKNGADCGGICVEPTKRCGGMLGLMCPEGWECVDDPRDECVPGKDEGEHGEGCMGVCV</sequence>
<feature type="signal peptide" evidence="1">
    <location>
        <begin position="1"/>
        <end position="20"/>
    </location>
</feature>
<evidence type="ECO:0000256" key="1">
    <source>
        <dbReference type="SAM" id="SignalP"/>
    </source>
</evidence>
<dbReference type="EMBL" id="NMPR01000036">
    <property type="protein sequence ID" value="KAA8633489.1"/>
    <property type="molecule type" value="Genomic_DNA"/>
</dbReference>
<organism evidence="2 3">
    <name type="scientific">Sordaria macrospora</name>
    <dbReference type="NCBI Taxonomy" id="5147"/>
    <lineage>
        <taxon>Eukaryota</taxon>
        <taxon>Fungi</taxon>
        <taxon>Dikarya</taxon>
        <taxon>Ascomycota</taxon>
        <taxon>Pezizomycotina</taxon>
        <taxon>Sordariomycetes</taxon>
        <taxon>Sordariomycetidae</taxon>
        <taxon>Sordariales</taxon>
        <taxon>Sordariaceae</taxon>
        <taxon>Sordaria</taxon>
    </lineage>
</organism>
<dbReference type="VEuPathDB" id="FungiDB:SMAC_05063"/>
<gene>
    <name evidence="2" type="ORF">SMACR_05063</name>
</gene>
<dbReference type="AlphaFoldDB" id="A0A8S8ZVK6"/>
<evidence type="ECO:0000313" key="2">
    <source>
        <dbReference type="EMBL" id="KAA8633489.1"/>
    </source>
</evidence>